<dbReference type="Gene3D" id="1.10.10.10">
    <property type="entry name" value="Winged helix-like DNA-binding domain superfamily/Winged helix DNA-binding domain"/>
    <property type="match status" value="1"/>
</dbReference>
<dbReference type="InterPro" id="IPR036388">
    <property type="entry name" value="WH-like_DNA-bd_sf"/>
</dbReference>
<evidence type="ECO:0000256" key="2">
    <source>
        <dbReference type="ARBA" id="ARBA00023015"/>
    </source>
</evidence>
<protein>
    <submittedName>
        <fullName evidence="6">LysR family transcriptional regulator</fullName>
    </submittedName>
</protein>
<evidence type="ECO:0000256" key="1">
    <source>
        <dbReference type="ARBA" id="ARBA00009437"/>
    </source>
</evidence>
<dbReference type="InterPro" id="IPR050950">
    <property type="entry name" value="HTH-type_LysR_regulators"/>
</dbReference>
<evidence type="ECO:0000259" key="5">
    <source>
        <dbReference type="PROSITE" id="PS50931"/>
    </source>
</evidence>
<dbReference type="PANTHER" id="PTHR30419">
    <property type="entry name" value="HTH-TYPE TRANSCRIPTIONAL REGULATOR YBHD"/>
    <property type="match status" value="1"/>
</dbReference>
<name>A0A9D1U2Z9_9LACO</name>
<evidence type="ECO:0000313" key="6">
    <source>
        <dbReference type="EMBL" id="HIW69807.1"/>
    </source>
</evidence>
<comment type="similarity">
    <text evidence="1">Belongs to the LysR transcriptional regulatory family.</text>
</comment>
<dbReference type="AlphaFoldDB" id="A0A9D1U2Z9"/>
<keyword evidence="4" id="KW-0804">Transcription</keyword>
<dbReference type="SUPFAM" id="SSF53850">
    <property type="entry name" value="Periplasmic binding protein-like II"/>
    <property type="match status" value="1"/>
</dbReference>
<dbReference type="Pfam" id="PF03466">
    <property type="entry name" value="LysR_substrate"/>
    <property type="match status" value="1"/>
</dbReference>
<organism evidence="6 7">
    <name type="scientific">Candidatus Limosilactobacillus merdipullorum</name>
    <dbReference type="NCBI Taxonomy" id="2838653"/>
    <lineage>
        <taxon>Bacteria</taxon>
        <taxon>Bacillati</taxon>
        <taxon>Bacillota</taxon>
        <taxon>Bacilli</taxon>
        <taxon>Lactobacillales</taxon>
        <taxon>Lactobacillaceae</taxon>
        <taxon>Limosilactobacillus</taxon>
    </lineage>
</organism>
<reference evidence="6" key="1">
    <citation type="journal article" date="2021" name="PeerJ">
        <title>Extensive microbial diversity within the chicken gut microbiome revealed by metagenomics and culture.</title>
        <authorList>
            <person name="Gilroy R."/>
            <person name="Ravi A."/>
            <person name="Getino M."/>
            <person name="Pursley I."/>
            <person name="Horton D.L."/>
            <person name="Alikhan N.F."/>
            <person name="Baker D."/>
            <person name="Gharbi K."/>
            <person name="Hall N."/>
            <person name="Watson M."/>
            <person name="Adriaenssens E.M."/>
            <person name="Foster-Nyarko E."/>
            <person name="Jarju S."/>
            <person name="Secka A."/>
            <person name="Antonio M."/>
            <person name="Oren A."/>
            <person name="Chaudhuri R.R."/>
            <person name="La Ragione R."/>
            <person name="Hildebrand F."/>
            <person name="Pallen M.J."/>
        </authorList>
    </citation>
    <scope>NUCLEOTIDE SEQUENCE</scope>
    <source>
        <strain evidence="6">ChiHejej3B27-2180</strain>
    </source>
</reference>
<reference evidence="6" key="2">
    <citation type="submission" date="2021-04" db="EMBL/GenBank/DDBJ databases">
        <authorList>
            <person name="Gilroy R."/>
        </authorList>
    </citation>
    <scope>NUCLEOTIDE SEQUENCE</scope>
    <source>
        <strain evidence="6">ChiHejej3B27-2180</strain>
    </source>
</reference>
<sequence length="291" mass="32922">MNIKDLNYFHQLAAQKNFSKVADVFRVSQPTITMAIKRLENYCGVPLIIRDRSHQAVELTNFGRQFDRHVVQILNELKMVNKEAEHARMGQVRFGLPPIIGNYYFPSLVPNLLQQKLLDRLEIVEQGSNEVLKQLRHGNIDIALLGSLAPLTYRQLTASTIATMPFGILVARDSDLAQKAVTGVHFRDLKGRQFVGLDEQFIHHQAFRQVATAAHIRPHVVYRTADVHVLGALVAEKIGIAFLTSLAADINPQTVLLPLLDDQQPMFYISKVRRAQTVLDGYKKELWNQLG</sequence>
<gene>
    <name evidence="6" type="ORF">H9876_00255</name>
</gene>
<dbReference type="EMBL" id="DXGK01000007">
    <property type="protein sequence ID" value="HIW69807.1"/>
    <property type="molecule type" value="Genomic_DNA"/>
</dbReference>
<proteinExistence type="inferred from homology"/>
<dbReference type="GO" id="GO:0005829">
    <property type="term" value="C:cytosol"/>
    <property type="evidence" value="ECO:0007669"/>
    <property type="project" value="TreeGrafter"/>
</dbReference>
<dbReference type="GO" id="GO:0003677">
    <property type="term" value="F:DNA binding"/>
    <property type="evidence" value="ECO:0007669"/>
    <property type="project" value="UniProtKB-KW"/>
</dbReference>
<dbReference type="GO" id="GO:0003700">
    <property type="term" value="F:DNA-binding transcription factor activity"/>
    <property type="evidence" value="ECO:0007669"/>
    <property type="project" value="InterPro"/>
</dbReference>
<dbReference type="PRINTS" id="PR00039">
    <property type="entry name" value="HTHLYSR"/>
</dbReference>
<accession>A0A9D1U2Z9</accession>
<dbReference type="PANTHER" id="PTHR30419:SF8">
    <property type="entry name" value="NITROGEN ASSIMILATION TRANSCRIPTIONAL ACTIVATOR-RELATED"/>
    <property type="match status" value="1"/>
</dbReference>
<dbReference type="InterPro" id="IPR000847">
    <property type="entry name" value="LysR_HTH_N"/>
</dbReference>
<keyword evidence="2" id="KW-0805">Transcription regulation</keyword>
<dbReference type="PROSITE" id="PS50931">
    <property type="entry name" value="HTH_LYSR"/>
    <property type="match status" value="1"/>
</dbReference>
<dbReference type="SUPFAM" id="SSF46785">
    <property type="entry name" value="Winged helix' DNA-binding domain"/>
    <property type="match status" value="1"/>
</dbReference>
<dbReference type="Proteomes" id="UP000886878">
    <property type="component" value="Unassembled WGS sequence"/>
</dbReference>
<evidence type="ECO:0000313" key="7">
    <source>
        <dbReference type="Proteomes" id="UP000886878"/>
    </source>
</evidence>
<dbReference type="Pfam" id="PF00126">
    <property type="entry name" value="HTH_1"/>
    <property type="match status" value="1"/>
</dbReference>
<feature type="domain" description="HTH lysR-type" evidence="5">
    <location>
        <begin position="1"/>
        <end position="60"/>
    </location>
</feature>
<dbReference type="InterPro" id="IPR036390">
    <property type="entry name" value="WH_DNA-bd_sf"/>
</dbReference>
<evidence type="ECO:0000256" key="4">
    <source>
        <dbReference type="ARBA" id="ARBA00023163"/>
    </source>
</evidence>
<comment type="caution">
    <text evidence="6">The sequence shown here is derived from an EMBL/GenBank/DDBJ whole genome shotgun (WGS) entry which is preliminary data.</text>
</comment>
<keyword evidence="3" id="KW-0238">DNA-binding</keyword>
<dbReference type="InterPro" id="IPR005119">
    <property type="entry name" value="LysR_subst-bd"/>
</dbReference>
<evidence type="ECO:0000256" key="3">
    <source>
        <dbReference type="ARBA" id="ARBA00023125"/>
    </source>
</evidence>
<dbReference type="Gene3D" id="3.40.190.10">
    <property type="entry name" value="Periplasmic binding protein-like II"/>
    <property type="match status" value="2"/>
</dbReference>